<dbReference type="PANTHER" id="PTHR35786">
    <property type="entry name" value="REDOX-SENSING TRANSCRIPTIONAL REPRESSOR REX"/>
    <property type="match status" value="1"/>
</dbReference>
<dbReference type="SUPFAM" id="SSF46785">
    <property type="entry name" value="Winged helix' DNA-binding domain"/>
    <property type="match status" value="1"/>
</dbReference>
<evidence type="ECO:0000259" key="8">
    <source>
        <dbReference type="SMART" id="SM00881"/>
    </source>
</evidence>
<evidence type="ECO:0000256" key="6">
    <source>
        <dbReference type="ARBA" id="ARBA00023163"/>
    </source>
</evidence>
<dbReference type="Gene3D" id="1.10.10.10">
    <property type="entry name" value="Winged helix-like DNA-binding domain superfamily/Winged helix DNA-binding domain"/>
    <property type="match status" value="1"/>
</dbReference>
<dbReference type="GO" id="GO:0051775">
    <property type="term" value="P:response to redox state"/>
    <property type="evidence" value="ECO:0007669"/>
    <property type="project" value="InterPro"/>
</dbReference>
<dbReference type="HAMAP" id="MF_01131">
    <property type="entry name" value="Rex"/>
    <property type="match status" value="1"/>
</dbReference>
<dbReference type="InterPro" id="IPR036388">
    <property type="entry name" value="WH-like_DNA-bd_sf"/>
</dbReference>
<keyword evidence="6 7" id="KW-0804">Transcription</keyword>
<evidence type="ECO:0000313" key="9">
    <source>
        <dbReference type="EMBL" id="MCC2135608.1"/>
    </source>
</evidence>
<evidence type="ECO:0000256" key="7">
    <source>
        <dbReference type="HAMAP-Rule" id="MF_01131"/>
    </source>
</evidence>
<dbReference type="RefSeq" id="WP_308448245.1">
    <property type="nucleotide sequence ID" value="NZ_JAJEQC010000001.1"/>
</dbReference>
<dbReference type="SUPFAM" id="SSF51735">
    <property type="entry name" value="NAD(P)-binding Rossmann-fold domains"/>
    <property type="match status" value="1"/>
</dbReference>
<reference evidence="9" key="1">
    <citation type="submission" date="2021-10" db="EMBL/GenBank/DDBJ databases">
        <title>Anaerobic single-cell dispensing facilitates the cultivation of human gut bacteria.</title>
        <authorList>
            <person name="Afrizal A."/>
        </authorList>
    </citation>
    <scope>NUCLEOTIDE SEQUENCE</scope>
    <source>
        <strain evidence="9">CLA-AA-H250</strain>
    </source>
</reference>
<keyword evidence="3 7" id="KW-0805">Transcription regulation</keyword>
<dbReference type="InterPro" id="IPR003781">
    <property type="entry name" value="CoA-bd"/>
</dbReference>
<dbReference type="InterPro" id="IPR009718">
    <property type="entry name" value="Rex_DNA-bd_C_dom"/>
</dbReference>
<dbReference type="NCBIfam" id="NF003995">
    <property type="entry name" value="PRK05472.2-4"/>
    <property type="match status" value="1"/>
</dbReference>
<sequence>MVNRSISKQTLLRLPLYLNYMKQLGENTPEHISATTIAEALRLNHVVVRKDLAAVSSAGKPKVGYNTEALIAELEEFLGYNDVDDAIIVGAGKLGKALLTYGGFKDCGMNIVAAFDIDEEVCEEDYSGKRILTMDKLMDLCERMRVRIGIIAVPAENAQAICNLLIESGILAIWNFAPVHLDVPEGILVHNENLAASLALLSKQLKEKFDANT</sequence>
<dbReference type="Pfam" id="PF02629">
    <property type="entry name" value="CoA_binding"/>
    <property type="match status" value="1"/>
</dbReference>
<comment type="caution">
    <text evidence="9">The sequence shown here is derived from an EMBL/GenBank/DDBJ whole genome shotgun (WGS) entry which is preliminary data.</text>
</comment>
<dbReference type="Proteomes" id="UP001199424">
    <property type="component" value="Unassembled WGS sequence"/>
</dbReference>
<comment type="subcellular location">
    <subcellularLocation>
        <location evidence="7">Cytoplasm</location>
    </subcellularLocation>
</comment>
<organism evidence="9 10">
    <name type="scientific">Hominenteromicrobium mulieris</name>
    <dbReference type="NCBI Taxonomy" id="2885357"/>
    <lineage>
        <taxon>Bacteria</taxon>
        <taxon>Bacillati</taxon>
        <taxon>Bacillota</taxon>
        <taxon>Clostridia</taxon>
        <taxon>Eubacteriales</taxon>
        <taxon>Oscillospiraceae</taxon>
        <taxon>Hominenteromicrobium</taxon>
    </lineage>
</organism>
<dbReference type="AlphaFoldDB" id="A0AAE3AJJ0"/>
<feature type="DNA-binding region" description="H-T-H motif" evidence="7">
    <location>
        <begin position="16"/>
        <end position="55"/>
    </location>
</feature>
<dbReference type="InterPro" id="IPR022876">
    <property type="entry name" value="Tscrpt_rep_Rex"/>
</dbReference>
<name>A0AAE3AJJ0_9FIRM</name>
<evidence type="ECO:0000313" key="10">
    <source>
        <dbReference type="Proteomes" id="UP001199424"/>
    </source>
</evidence>
<keyword evidence="5 7" id="KW-0238">DNA-binding</keyword>
<dbReference type="SMART" id="SM00881">
    <property type="entry name" value="CoA_binding"/>
    <property type="match status" value="1"/>
</dbReference>
<accession>A0AAE3AJJ0</accession>
<evidence type="ECO:0000256" key="3">
    <source>
        <dbReference type="ARBA" id="ARBA00023015"/>
    </source>
</evidence>
<keyword evidence="2 7" id="KW-0678">Repressor</keyword>
<dbReference type="Gene3D" id="3.40.50.720">
    <property type="entry name" value="NAD(P)-binding Rossmann-like Domain"/>
    <property type="match status" value="1"/>
</dbReference>
<keyword evidence="1 7" id="KW-0963">Cytoplasm</keyword>
<keyword evidence="10" id="KW-1185">Reference proteome</keyword>
<gene>
    <name evidence="7" type="primary">rex</name>
    <name evidence="9" type="ORF">LKD31_01055</name>
</gene>
<dbReference type="GO" id="GO:0003700">
    <property type="term" value="F:DNA-binding transcription factor activity"/>
    <property type="evidence" value="ECO:0007669"/>
    <property type="project" value="UniProtKB-UniRule"/>
</dbReference>
<dbReference type="NCBIfam" id="NF003994">
    <property type="entry name" value="PRK05472.2-3"/>
    <property type="match status" value="1"/>
</dbReference>
<dbReference type="InterPro" id="IPR036291">
    <property type="entry name" value="NAD(P)-bd_dom_sf"/>
</dbReference>
<dbReference type="EMBL" id="JAJEQC010000001">
    <property type="protein sequence ID" value="MCC2135608.1"/>
    <property type="molecule type" value="Genomic_DNA"/>
</dbReference>
<comment type="subunit">
    <text evidence="7">Homodimer.</text>
</comment>
<protein>
    <recommendedName>
        <fullName evidence="7">Redox-sensing transcriptional repressor Rex</fullName>
    </recommendedName>
</protein>
<dbReference type="InterPro" id="IPR036390">
    <property type="entry name" value="WH_DNA-bd_sf"/>
</dbReference>
<evidence type="ECO:0000256" key="4">
    <source>
        <dbReference type="ARBA" id="ARBA00023027"/>
    </source>
</evidence>
<evidence type="ECO:0000256" key="2">
    <source>
        <dbReference type="ARBA" id="ARBA00022491"/>
    </source>
</evidence>
<dbReference type="NCBIfam" id="NF003996">
    <property type="entry name" value="PRK05472.2-5"/>
    <property type="match status" value="1"/>
</dbReference>
<dbReference type="GO" id="GO:0045892">
    <property type="term" value="P:negative regulation of DNA-templated transcription"/>
    <property type="evidence" value="ECO:0007669"/>
    <property type="project" value="InterPro"/>
</dbReference>
<dbReference type="GO" id="GO:0003677">
    <property type="term" value="F:DNA binding"/>
    <property type="evidence" value="ECO:0007669"/>
    <property type="project" value="UniProtKB-UniRule"/>
</dbReference>
<proteinExistence type="inferred from homology"/>
<evidence type="ECO:0000256" key="5">
    <source>
        <dbReference type="ARBA" id="ARBA00023125"/>
    </source>
</evidence>
<feature type="domain" description="CoA-binding" evidence="8">
    <location>
        <begin position="80"/>
        <end position="180"/>
    </location>
</feature>
<feature type="binding site" evidence="7">
    <location>
        <begin position="90"/>
        <end position="95"/>
    </location>
    <ligand>
        <name>NAD(+)</name>
        <dbReference type="ChEBI" id="CHEBI:57540"/>
    </ligand>
</feature>
<keyword evidence="4 7" id="KW-0520">NAD</keyword>
<dbReference type="PANTHER" id="PTHR35786:SF1">
    <property type="entry name" value="REDOX-SENSING TRANSCRIPTIONAL REPRESSOR REX 1"/>
    <property type="match status" value="1"/>
</dbReference>
<comment type="function">
    <text evidence="7">Modulates transcription in response to changes in cellular NADH/NAD(+) redox state.</text>
</comment>
<evidence type="ECO:0000256" key="1">
    <source>
        <dbReference type="ARBA" id="ARBA00022490"/>
    </source>
</evidence>
<dbReference type="Pfam" id="PF06971">
    <property type="entry name" value="Put_DNA-bind_N"/>
    <property type="match status" value="1"/>
</dbReference>
<comment type="similarity">
    <text evidence="7">Belongs to the transcriptional regulatory Rex family.</text>
</comment>
<dbReference type="GO" id="GO:0005737">
    <property type="term" value="C:cytoplasm"/>
    <property type="evidence" value="ECO:0007669"/>
    <property type="project" value="UniProtKB-SubCell"/>
</dbReference>